<dbReference type="PROSITE" id="PS00108">
    <property type="entry name" value="PROTEIN_KINASE_ST"/>
    <property type="match status" value="1"/>
</dbReference>
<dbReference type="InterPro" id="IPR000719">
    <property type="entry name" value="Prot_kinase_dom"/>
</dbReference>
<evidence type="ECO:0000313" key="3">
    <source>
        <dbReference type="Proteomes" id="UP000831479"/>
    </source>
</evidence>
<dbReference type="SMART" id="SM00220">
    <property type="entry name" value="S_TKc"/>
    <property type="match status" value="1"/>
</dbReference>
<keyword evidence="2" id="KW-0808">Transferase</keyword>
<organism evidence="2 3">
    <name type="scientific">Hyphantria cunea granulovirus</name>
    <dbReference type="NCBI Taxonomy" id="307448"/>
    <lineage>
        <taxon>Viruses</taxon>
        <taxon>Viruses incertae sedis</taxon>
        <taxon>Naldaviricetes</taxon>
        <taxon>Lefavirales</taxon>
        <taxon>Baculoviridae</taxon>
        <taxon>Betabaculovirus</taxon>
        <taxon>Betabaculovirus hycuneae</taxon>
    </lineage>
</organism>
<dbReference type="GO" id="GO:0004672">
    <property type="term" value="F:protein kinase activity"/>
    <property type="evidence" value="ECO:0007669"/>
    <property type="project" value="InterPro"/>
</dbReference>
<dbReference type="SUPFAM" id="SSF56112">
    <property type="entry name" value="Protein kinase-like (PK-like)"/>
    <property type="match status" value="1"/>
</dbReference>
<name>A0AAF1D246_9BBAC</name>
<dbReference type="PROSITE" id="PS50011">
    <property type="entry name" value="PROTEIN_KINASE_DOM"/>
    <property type="match status" value="1"/>
</dbReference>
<evidence type="ECO:0000313" key="2">
    <source>
        <dbReference type="EMBL" id="QBQ01556.1"/>
    </source>
</evidence>
<dbReference type="InterPro" id="IPR008271">
    <property type="entry name" value="Ser/Thr_kinase_AS"/>
</dbReference>
<sequence length="287" mass="33769">MNSNKSIAKCIQYFQNIEVVGKLNCDENSYDNIYLIKKKGSHQVQILKIINKRIFTYMEPFVHEVMKNNTHFITLHCAVHLPDTSLLIMDYIKDGDLFELVKNSTFRLDENKCRKVVYQLVNALNELHKHFIIHNDIKLENLLYSKDKHKLYVCDYGLAHVIGTPSTYDGTNVYFSPEKIKEEPNQVSFDWWAVGIVTYEMLSRKYPYKLGHGPHEYDSDGDDFSDIDPQLLLRHHTKKLPIIKNVSDISNDFVRKMLTYDINKRLSSYDQIIRHPFLDPTKYKLFV</sequence>
<gene>
    <name evidence="2" type="ORF">HycuGV_00003</name>
</gene>
<dbReference type="PANTHER" id="PTHR24347">
    <property type="entry name" value="SERINE/THREONINE-PROTEIN KINASE"/>
    <property type="match status" value="1"/>
</dbReference>
<dbReference type="GO" id="GO:0005524">
    <property type="term" value="F:ATP binding"/>
    <property type="evidence" value="ECO:0007669"/>
    <property type="project" value="InterPro"/>
</dbReference>
<proteinExistence type="predicted"/>
<feature type="domain" description="Protein kinase" evidence="1">
    <location>
        <begin position="1"/>
        <end position="278"/>
    </location>
</feature>
<dbReference type="Pfam" id="PF00069">
    <property type="entry name" value="Pkinase"/>
    <property type="match status" value="1"/>
</dbReference>
<dbReference type="InterPro" id="IPR011009">
    <property type="entry name" value="Kinase-like_dom_sf"/>
</dbReference>
<dbReference type="Gene3D" id="3.30.200.20">
    <property type="entry name" value="Phosphorylase Kinase, domain 1"/>
    <property type="match status" value="1"/>
</dbReference>
<evidence type="ECO:0000259" key="1">
    <source>
        <dbReference type="PROSITE" id="PS50011"/>
    </source>
</evidence>
<dbReference type="Proteomes" id="UP000831479">
    <property type="component" value="Segment"/>
</dbReference>
<reference evidence="2" key="1">
    <citation type="journal article" date="2019" name="Genomics">
        <title>Genome sequence analysis and organization of the Hyphantria cunea granulovirus (HycuGV-Hc1) from Turkey.</title>
        <authorList>
            <person name="Gencer D."/>
            <person name="Bayramoglu Z."/>
            <person name="Nalcacioglu R."/>
            <person name="Demirbag Z."/>
            <person name="Demir I."/>
        </authorList>
    </citation>
    <scope>NUCLEOTIDE SEQUENCE</scope>
    <source>
        <strain evidence="2">Hc1</strain>
    </source>
</reference>
<protein>
    <submittedName>
        <fullName evidence="2">Serine/threonine-protein kinase</fullName>
    </submittedName>
</protein>
<keyword evidence="2" id="KW-0418">Kinase</keyword>
<keyword evidence="3" id="KW-1185">Reference proteome</keyword>
<dbReference type="Gene3D" id="1.10.510.10">
    <property type="entry name" value="Transferase(Phosphotransferase) domain 1"/>
    <property type="match status" value="1"/>
</dbReference>
<accession>A0AAF1D246</accession>
<dbReference type="EMBL" id="MH923363">
    <property type="protein sequence ID" value="QBQ01556.1"/>
    <property type="molecule type" value="Genomic_DNA"/>
</dbReference>